<reference evidence="6 7" key="1">
    <citation type="journal article" date="2014" name="Genome Announc.">
        <title>Draft Genome Sequence of the Haloacid-Degrading Burkholderia caribensis Strain MBA4.</title>
        <authorList>
            <person name="Pan Y."/>
            <person name="Kong K.F."/>
            <person name="Tsang J.S."/>
        </authorList>
    </citation>
    <scope>NUCLEOTIDE SEQUENCE [LARGE SCALE GENOMIC DNA]</scope>
    <source>
        <strain evidence="6 7">MBA4</strain>
    </source>
</reference>
<protein>
    <submittedName>
        <fullName evidence="6">Transcriptional regulator, LysR family</fullName>
    </submittedName>
</protein>
<evidence type="ECO:0000313" key="6">
    <source>
        <dbReference type="EMBL" id="ALL68368.1"/>
    </source>
</evidence>
<dbReference type="InterPro" id="IPR000847">
    <property type="entry name" value="LysR_HTH_N"/>
</dbReference>
<dbReference type="GO" id="GO:0003700">
    <property type="term" value="F:DNA-binding transcription factor activity"/>
    <property type="evidence" value="ECO:0007669"/>
    <property type="project" value="InterPro"/>
</dbReference>
<keyword evidence="4" id="KW-0804">Transcription</keyword>
<dbReference type="PANTHER" id="PTHR30537:SF26">
    <property type="entry name" value="GLYCINE CLEAVAGE SYSTEM TRANSCRIPTIONAL ACTIVATOR"/>
    <property type="match status" value="1"/>
</dbReference>
<sequence>MRTLAYLNSLRAFEAAARHLSFAGAAKELNVTPAAIGQQVRALESWLGVSLFQRVGGPPIRLELTPIGIAALPDLSAGFDQLATGLGILKGSQSSSIVNVTASPAFAAKWLLPRMYRFQALHPYLDARLDASDKLVDIASGEADLGVRLGGGRWPGLSAIHLIDEEVFPVCSPQFLDVHPDLVTPADLSNHTLIHDTALRFDANYPNWRKWLDRAGVRGMDYERGLAINSSAAVTQAAIEGQGIALGRSIVVADDVAHGRLVRLFPQIRFFVGWAYYIVHRADAAKVPRVTAFIEWLLSEAQTLRDSSDTASKSDN</sequence>
<evidence type="ECO:0000256" key="1">
    <source>
        <dbReference type="ARBA" id="ARBA00009437"/>
    </source>
</evidence>
<evidence type="ECO:0000313" key="7">
    <source>
        <dbReference type="Proteomes" id="UP000019146"/>
    </source>
</evidence>
<dbReference type="RefSeq" id="WP_051454046.1">
    <property type="nucleotide sequence ID" value="NZ_CP012747.1"/>
</dbReference>
<name>A0A0P0RIN4_9BURK</name>
<dbReference type="PANTHER" id="PTHR30537">
    <property type="entry name" value="HTH-TYPE TRANSCRIPTIONAL REGULATOR"/>
    <property type="match status" value="1"/>
</dbReference>
<keyword evidence="2" id="KW-0805">Transcription regulation</keyword>
<keyword evidence="3" id="KW-0238">DNA-binding</keyword>
<feature type="domain" description="HTH lysR-type" evidence="5">
    <location>
        <begin position="7"/>
        <end position="65"/>
    </location>
</feature>
<dbReference type="EMBL" id="CP012747">
    <property type="protein sequence ID" value="ALL68368.1"/>
    <property type="molecule type" value="Genomic_DNA"/>
</dbReference>
<evidence type="ECO:0000256" key="4">
    <source>
        <dbReference type="ARBA" id="ARBA00023163"/>
    </source>
</evidence>
<dbReference type="SUPFAM" id="SSF46785">
    <property type="entry name" value="Winged helix' DNA-binding domain"/>
    <property type="match status" value="1"/>
</dbReference>
<dbReference type="GO" id="GO:0043565">
    <property type="term" value="F:sequence-specific DNA binding"/>
    <property type="evidence" value="ECO:0007669"/>
    <property type="project" value="TreeGrafter"/>
</dbReference>
<evidence type="ECO:0000259" key="5">
    <source>
        <dbReference type="PROSITE" id="PS50931"/>
    </source>
</evidence>
<dbReference type="GO" id="GO:0006351">
    <property type="term" value="P:DNA-templated transcription"/>
    <property type="evidence" value="ECO:0007669"/>
    <property type="project" value="TreeGrafter"/>
</dbReference>
<dbReference type="Gene3D" id="1.10.10.10">
    <property type="entry name" value="Winged helix-like DNA-binding domain superfamily/Winged helix DNA-binding domain"/>
    <property type="match status" value="1"/>
</dbReference>
<dbReference type="NCBIfam" id="NF008352">
    <property type="entry name" value="PRK11139.1"/>
    <property type="match status" value="1"/>
</dbReference>
<dbReference type="AlphaFoldDB" id="A0A0P0RIN4"/>
<dbReference type="PRINTS" id="PR00039">
    <property type="entry name" value="HTHLYSR"/>
</dbReference>
<accession>A0A0P0RIN4</accession>
<proteinExistence type="inferred from homology"/>
<comment type="similarity">
    <text evidence="1">Belongs to the LysR transcriptional regulatory family.</text>
</comment>
<evidence type="ECO:0000256" key="3">
    <source>
        <dbReference type="ARBA" id="ARBA00023125"/>
    </source>
</evidence>
<dbReference type="Proteomes" id="UP000019146">
    <property type="component" value="Chromosome 2"/>
</dbReference>
<dbReference type="Pfam" id="PF00126">
    <property type="entry name" value="HTH_1"/>
    <property type="match status" value="1"/>
</dbReference>
<dbReference type="CDD" id="cd08432">
    <property type="entry name" value="PBP2_GcdR_TrpI_HvrB_AmpR_like"/>
    <property type="match status" value="1"/>
</dbReference>
<dbReference type="KEGG" id="bcai:K788_00003040"/>
<dbReference type="SUPFAM" id="SSF53850">
    <property type="entry name" value="Periplasmic binding protein-like II"/>
    <property type="match status" value="1"/>
</dbReference>
<organism evidence="6 7">
    <name type="scientific">Paraburkholderia caribensis MBA4</name>
    <dbReference type="NCBI Taxonomy" id="1323664"/>
    <lineage>
        <taxon>Bacteria</taxon>
        <taxon>Pseudomonadati</taxon>
        <taxon>Pseudomonadota</taxon>
        <taxon>Betaproteobacteria</taxon>
        <taxon>Burkholderiales</taxon>
        <taxon>Burkholderiaceae</taxon>
        <taxon>Paraburkholderia</taxon>
    </lineage>
</organism>
<dbReference type="InterPro" id="IPR036390">
    <property type="entry name" value="WH_DNA-bd_sf"/>
</dbReference>
<dbReference type="InterPro" id="IPR036388">
    <property type="entry name" value="WH-like_DNA-bd_sf"/>
</dbReference>
<evidence type="ECO:0000256" key="2">
    <source>
        <dbReference type="ARBA" id="ARBA00023015"/>
    </source>
</evidence>
<dbReference type="Pfam" id="PF03466">
    <property type="entry name" value="LysR_substrate"/>
    <property type="match status" value="1"/>
</dbReference>
<dbReference type="PROSITE" id="PS50931">
    <property type="entry name" value="HTH_LYSR"/>
    <property type="match status" value="1"/>
</dbReference>
<dbReference type="Gene3D" id="3.40.190.10">
    <property type="entry name" value="Periplasmic binding protein-like II"/>
    <property type="match status" value="2"/>
</dbReference>
<dbReference type="InterPro" id="IPR005119">
    <property type="entry name" value="LysR_subst-bd"/>
</dbReference>
<dbReference type="GeneID" id="69972087"/>
<dbReference type="InterPro" id="IPR058163">
    <property type="entry name" value="LysR-type_TF_proteobact-type"/>
</dbReference>
<gene>
    <name evidence="6" type="ORF">K788_00003040</name>
</gene>